<feature type="binding site" evidence="5">
    <location>
        <position position="105"/>
    </location>
    <ligand>
        <name>FMN</name>
        <dbReference type="ChEBI" id="CHEBI:58210"/>
    </ligand>
</feature>
<protein>
    <submittedName>
        <fullName evidence="8">Pyridoxamine 5'-phosphate oxidase</fullName>
    </submittedName>
</protein>
<dbReference type="PIRSF" id="PIRSF000190">
    <property type="entry name" value="Pyd_amn-ph_oxd"/>
    <property type="match status" value="1"/>
</dbReference>
<evidence type="ECO:0000259" key="7">
    <source>
        <dbReference type="Pfam" id="PF10590"/>
    </source>
</evidence>
<dbReference type="NCBIfam" id="NF004231">
    <property type="entry name" value="PRK05679.1"/>
    <property type="match status" value="1"/>
</dbReference>
<name>A0A511YTD9_9CELL</name>
<dbReference type="AlphaFoldDB" id="A0A511YTD9"/>
<feature type="domain" description="Pyridoxine 5'-phosphate oxidase dimerisation C-terminal" evidence="7">
    <location>
        <begin position="171"/>
        <end position="211"/>
    </location>
</feature>
<evidence type="ECO:0000256" key="1">
    <source>
        <dbReference type="ARBA" id="ARBA00007301"/>
    </source>
</evidence>
<evidence type="ECO:0000313" key="8">
    <source>
        <dbReference type="EMBL" id="GEN78452.1"/>
    </source>
</evidence>
<feature type="binding site" evidence="5">
    <location>
        <position position="194"/>
    </location>
    <ligand>
        <name>FMN</name>
        <dbReference type="ChEBI" id="CHEBI:58210"/>
    </ligand>
</feature>
<dbReference type="Gene3D" id="2.30.110.10">
    <property type="entry name" value="Electron Transport, Fmn-binding Protein, Chain A"/>
    <property type="match status" value="1"/>
</dbReference>
<dbReference type="PANTHER" id="PTHR10851">
    <property type="entry name" value="PYRIDOXINE-5-PHOSPHATE OXIDASE"/>
    <property type="match status" value="1"/>
</dbReference>
<feature type="binding site" evidence="5">
    <location>
        <position position="184"/>
    </location>
    <ligand>
        <name>FMN</name>
        <dbReference type="ChEBI" id="CHEBI:58210"/>
    </ligand>
</feature>
<dbReference type="InterPro" id="IPR019576">
    <property type="entry name" value="Pyridoxamine_oxidase_dimer_C"/>
</dbReference>
<dbReference type="Pfam" id="PF01243">
    <property type="entry name" value="PNPOx_N"/>
    <property type="match status" value="1"/>
</dbReference>
<keyword evidence="4" id="KW-0560">Oxidoreductase</keyword>
<dbReference type="RefSeq" id="WP_034244237.1">
    <property type="nucleotide sequence ID" value="NZ_BJYK01000001.1"/>
</dbReference>
<dbReference type="InterPro" id="IPR012349">
    <property type="entry name" value="Split_barrel_FMN-bd"/>
</dbReference>
<keyword evidence="3 5" id="KW-0288">FMN</keyword>
<dbReference type="OrthoDB" id="9780392at2"/>
<feature type="domain" description="Pyridoxamine 5'-phosphate oxidase N-terminal" evidence="6">
    <location>
        <begin position="38"/>
        <end position="146"/>
    </location>
</feature>
<dbReference type="InterPro" id="IPR011576">
    <property type="entry name" value="Pyridox_Oxase_N"/>
</dbReference>
<dbReference type="EMBL" id="BJYK01000001">
    <property type="protein sequence ID" value="GEN78452.1"/>
    <property type="molecule type" value="Genomic_DNA"/>
</dbReference>
<dbReference type="InterPro" id="IPR000659">
    <property type="entry name" value="Pyridox_Oxase"/>
</dbReference>
<accession>A0A511YTD9</accession>
<dbReference type="GO" id="GO:0004733">
    <property type="term" value="F:pyridoxamine phosphate oxidase activity"/>
    <property type="evidence" value="ECO:0007669"/>
    <property type="project" value="InterPro"/>
</dbReference>
<feature type="binding site" evidence="5">
    <location>
        <position position="83"/>
    </location>
    <ligand>
        <name>FMN</name>
        <dbReference type="ChEBI" id="CHEBI:58210"/>
    </ligand>
</feature>
<comment type="similarity">
    <text evidence="1">Belongs to the pyridoxamine 5'-phosphate oxidase family.</text>
</comment>
<organism evidence="8 9">
    <name type="scientific">Actinotalea fermentans</name>
    <dbReference type="NCBI Taxonomy" id="43671"/>
    <lineage>
        <taxon>Bacteria</taxon>
        <taxon>Bacillati</taxon>
        <taxon>Actinomycetota</taxon>
        <taxon>Actinomycetes</taxon>
        <taxon>Micrococcales</taxon>
        <taxon>Cellulomonadaceae</taxon>
        <taxon>Actinotalea</taxon>
    </lineage>
</organism>
<feature type="binding site" evidence="5">
    <location>
        <begin position="61"/>
        <end position="66"/>
    </location>
    <ligand>
        <name>FMN</name>
        <dbReference type="ChEBI" id="CHEBI:58210"/>
    </ligand>
</feature>
<reference evidence="8 9" key="1">
    <citation type="submission" date="2019-07" db="EMBL/GenBank/DDBJ databases">
        <title>Whole genome shotgun sequence of Actinotalea fermentans NBRC 105374.</title>
        <authorList>
            <person name="Hosoyama A."/>
            <person name="Uohara A."/>
            <person name="Ohji S."/>
            <person name="Ichikawa N."/>
        </authorList>
    </citation>
    <scope>NUCLEOTIDE SEQUENCE [LARGE SCALE GENOMIC DNA]</scope>
    <source>
        <strain evidence="8 9">NBRC 105374</strain>
    </source>
</reference>
<comment type="cofactor">
    <cofactor evidence="5">
        <name>FMN</name>
        <dbReference type="ChEBI" id="CHEBI:58210"/>
    </cofactor>
    <text evidence="5">Binds 1 FMN per subunit.</text>
</comment>
<evidence type="ECO:0000259" key="6">
    <source>
        <dbReference type="Pfam" id="PF01243"/>
    </source>
</evidence>
<proteinExistence type="inferred from homology"/>
<sequence length="211" mass="23352">MTLRETLRDLPVLAGPLPPFDVAAAAEDPVEQFLRWFADAVAAGVPEPHAMTLSTAGPAARVLLCKDVRDGAWEFATDDRSAKAQAIARDDAVALTFWWQPLGRQVRITGRAERRSSEVSADDFRGRSTASRAAALATRHGQVVEPGELAAAFEAAERRLQEEPELVLDSWAVFRVVPHEVEFWQGRADRAHVRLVYSRGDGGWERRVLFP</sequence>
<dbReference type="PANTHER" id="PTHR10851:SF0">
    <property type="entry name" value="PYRIDOXINE-5'-PHOSPHATE OXIDASE"/>
    <property type="match status" value="1"/>
</dbReference>
<dbReference type="GO" id="GO:0010181">
    <property type="term" value="F:FMN binding"/>
    <property type="evidence" value="ECO:0007669"/>
    <property type="project" value="InterPro"/>
</dbReference>
<evidence type="ECO:0000256" key="5">
    <source>
        <dbReference type="PIRSR" id="PIRSR000190-2"/>
    </source>
</evidence>
<evidence type="ECO:0000256" key="3">
    <source>
        <dbReference type="ARBA" id="ARBA00022643"/>
    </source>
</evidence>
<gene>
    <name evidence="8" type="ORF">AFE02nite_01860</name>
</gene>
<evidence type="ECO:0000256" key="2">
    <source>
        <dbReference type="ARBA" id="ARBA00022630"/>
    </source>
</evidence>
<dbReference type="Proteomes" id="UP000321484">
    <property type="component" value="Unassembled WGS sequence"/>
</dbReference>
<evidence type="ECO:0000256" key="4">
    <source>
        <dbReference type="ARBA" id="ARBA00023002"/>
    </source>
</evidence>
<dbReference type="Pfam" id="PF10590">
    <property type="entry name" value="PNP_phzG_C"/>
    <property type="match status" value="1"/>
</dbReference>
<keyword evidence="9" id="KW-1185">Reference proteome</keyword>
<comment type="caution">
    <text evidence="8">The sequence shown here is derived from an EMBL/GenBank/DDBJ whole genome shotgun (WGS) entry which is preliminary data.</text>
</comment>
<keyword evidence="2" id="KW-0285">Flavoprotein</keyword>
<dbReference type="GO" id="GO:0008615">
    <property type="term" value="P:pyridoxine biosynthetic process"/>
    <property type="evidence" value="ECO:0007669"/>
    <property type="project" value="InterPro"/>
</dbReference>
<evidence type="ECO:0000313" key="9">
    <source>
        <dbReference type="Proteomes" id="UP000321484"/>
    </source>
</evidence>
<dbReference type="SUPFAM" id="SSF50475">
    <property type="entry name" value="FMN-binding split barrel"/>
    <property type="match status" value="1"/>
</dbReference>